<evidence type="ECO:0000313" key="4">
    <source>
        <dbReference type="Proteomes" id="UP001596230"/>
    </source>
</evidence>
<keyword evidence="4" id="KW-1185">Reference proteome</keyword>
<dbReference type="NCBIfam" id="NF008107">
    <property type="entry name" value="PRK10853.1"/>
    <property type="match status" value="1"/>
</dbReference>
<sequence>MINNETTPCLTLYGIKNCDTMRKARRFLEEQGIAFRFHDYRADGIDSRRLSAFVDTLGYETLLNKRGTTWRNLPEELRDNVQDNASAVRVMLEHPAVIKRPLLCAANGHLLAGFSPSTYLTFIQENV</sequence>
<accession>A0ABW1VWT9</accession>
<dbReference type="Proteomes" id="UP001596230">
    <property type="component" value="Unassembled WGS sequence"/>
</dbReference>
<reference evidence="4" key="1">
    <citation type="journal article" date="2019" name="Int. J. Syst. Evol. Microbiol.">
        <title>The Global Catalogue of Microorganisms (GCM) 10K type strain sequencing project: providing services to taxonomists for standard genome sequencing and annotation.</title>
        <authorList>
            <consortium name="The Broad Institute Genomics Platform"/>
            <consortium name="The Broad Institute Genome Sequencing Center for Infectious Disease"/>
            <person name="Wu L."/>
            <person name="Ma J."/>
        </authorList>
    </citation>
    <scope>NUCLEOTIDE SEQUENCE [LARGE SCALE GENOMIC DNA]</scope>
    <source>
        <strain evidence="4">CGMCC 1.18518</strain>
    </source>
</reference>
<dbReference type="CDD" id="cd03035">
    <property type="entry name" value="ArsC_Yffb"/>
    <property type="match status" value="1"/>
</dbReference>
<dbReference type="PANTHER" id="PTHR30041">
    <property type="entry name" value="ARSENATE REDUCTASE"/>
    <property type="match status" value="1"/>
</dbReference>
<dbReference type="InterPro" id="IPR006504">
    <property type="entry name" value="Tscrpt_reg_Spx/MgsR"/>
</dbReference>
<gene>
    <name evidence="3" type="ORF">ACFP9W_06755</name>
</gene>
<dbReference type="EMBL" id="JBHSUB010000007">
    <property type="protein sequence ID" value="MFC6377788.1"/>
    <property type="molecule type" value="Genomic_DNA"/>
</dbReference>
<comment type="similarity">
    <text evidence="1 2">Belongs to the ArsC family.</text>
</comment>
<dbReference type="RefSeq" id="WP_385948888.1">
    <property type="nucleotide sequence ID" value="NZ_JBHSUB010000007.1"/>
</dbReference>
<dbReference type="NCBIfam" id="TIGR01617">
    <property type="entry name" value="arsC_related"/>
    <property type="match status" value="1"/>
</dbReference>
<organism evidence="3 4">
    <name type="scientific">Tatumella terrea</name>
    <dbReference type="NCBI Taxonomy" id="419007"/>
    <lineage>
        <taxon>Bacteria</taxon>
        <taxon>Pseudomonadati</taxon>
        <taxon>Pseudomonadota</taxon>
        <taxon>Gammaproteobacteria</taxon>
        <taxon>Enterobacterales</taxon>
        <taxon>Erwiniaceae</taxon>
        <taxon>Tatumella</taxon>
    </lineage>
</organism>
<dbReference type="Pfam" id="PF03960">
    <property type="entry name" value="ArsC"/>
    <property type="match status" value="1"/>
</dbReference>
<dbReference type="SUPFAM" id="SSF52833">
    <property type="entry name" value="Thioredoxin-like"/>
    <property type="match status" value="1"/>
</dbReference>
<dbReference type="InterPro" id="IPR006660">
    <property type="entry name" value="Arsenate_reductase-like"/>
</dbReference>
<comment type="caution">
    <text evidence="3">The sequence shown here is derived from an EMBL/GenBank/DDBJ whole genome shotgun (WGS) entry which is preliminary data.</text>
</comment>
<evidence type="ECO:0000313" key="3">
    <source>
        <dbReference type="EMBL" id="MFC6377788.1"/>
    </source>
</evidence>
<dbReference type="PANTHER" id="PTHR30041:SF8">
    <property type="entry name" value="PROTEIN YFFB"/>
    <property type="match status" value="1"/>
</dbReference>
<protein>
    <submittedName>
        <fullName evidence="3">ArsC family reductase</fullName>
    </submittedName>
</protein>
<dbReference type="InterPro" id="IPR036249">
    <property type="entry name" value="Thioredoxin-like_sf"/>
</dbReference>
<evidence type="ECO:0000256" key="2">
    <source>
        <dbReference type="PROSITE-ProRule" id="PRU01282"/>
    </source>
</evidence>
<name>A0ABW1VWT9_9GAMM</name>
<proteinExistence type="inferred from homology"/>
<evidence type="ECO:0000256" key="1">
    <source>
        <dbReference type="ARBA" id="ARBA00007198"/>
    </source>
</evidence>
<dbReference type="Gene3D" id="3.40.30.10">
    <property type="entry name" value="Glutaredoxin"/>
    <property type="match status" value="1"/>
</dbReference>
<dbReference type="PROSITE" id="PS51353">
    <property type="entry name" value="ARSC"/>
    <property type="match status" value="1"/>
</dbReference>